<dbReference type="InterPro" id="IPR001930">
    <property type="entry name" value="Peptidase_M1"/>
</dbReference>
<dbReference type="PANTHER" id="PTHR11533:SF174">
    <property type="entry name" value="PUROMYCIN-SENSITIVE AMINOPEPTIDASE-RELATED"/>
    <property type="match status" value="1"/>
</dbReference>
<dbReference type="Gene3D" id="2.60.40.1730">
    <property type="entry name" value="tricorn interacting facor f3 domain"/>
    <property type="match status" value="1"/>
</dbReference>
<comment type="caution">
    <text evidence="18">The sequence shown here is derived from an EMBL/GenBank/DDBJ whole genome shotgun (WGS) entry which is preliminary data.</text>
</comment>
<evidence type="ECO:0000313" key="19">
    <source>
        <dbReference type="Proteomes" id="UP000245514"/>
    </source>
</evidence>
<proteinExistence type="inferred from homology"/>
<keyword evidence="10" id="KW-0862">Zinc</keyword>
<gene>
    <name evidence="18" type="primary">pepN</name>
    <name evidence="18" type="ORF">CAY35_00860</name>
</gene>
<feature type="domain" description="Aminopeptidase N-like N-terminal" evidence="17">
    <location>
        <begin position="121"/>
        <end position="200"/>
    </location>
</feature>
<feature type="domain" description="ERAP1-like C-terminal" evidence="16">
    <location>
        <begin position="560"/>
        <end position="879"/>
    </location>
</feature>
<evidence type="ECO:0000256" key="7">
    <source>
        <dbReference type="ARBA" id="ARBA00022670"/>
    </source>
</evidence>
<evidence type="ECO:0000256" key="4">
    <source>
        <dbReference type="ARBA" id="ARBA00012564"/>
    </source>
</evidence>
<comment type="cofactor">
    <cofactor evidence="2">
        <name>Zn(2+)</name>
        <dbReference type="ChEBI" id="CHEBI:29105"/>
    </cofactor>
</comment>
<feature type="region of interest" description="Disordered" evidence="14">
    <location>
        <begin position="1"/>
        <end position="24"/>
    </location>
</feature>
<dbReference type="NCBIfam" id="TIGR02412">
    <property type="entry name" value="pepN_strep_liv"/>
    <property type="match status" value="1"/>
</dbReference>
<dbReference type="InterPro" id="IPR012778">
    <property type="entry name" value="Pept_M1_aminopeptidase"/>
</dbReference>
<evidence type="ECO:0000313" key="18">
    <source>
        <dbReference type="EMBL" id="PWI28646.1"/>
    </source>
</evidence>
<dbReference type="GO" id="GO:0004177">
    <property type="term" value="F:aminopeptidase activity"/>
    <property type="evidence" value="ECO:0007669"/>
    <property type="project" value="UniProtKB-KW"/>
</dbReference>
<keyword evidence="11" id="KW-0482">Metalloprotease</keyword>
<dbReference type="Gene3D" id="1.10.390.10">
    <property type="entry name" value="Neutral Protease Domain 2"/>
    <property type="match status" value="1"/>
</dbReference>
<evidence type="ECO:0000256" key="6">
    <source>
        <dbReference type="ARBA" id="ARBA00022438"/>
    </source>
</evidence>
<dbReference type="Proteomes" id="UP000245514">
    <property type="component" value="Unassembled WGS sequence"/>
</dbReference>
<organism evidence="18 19">
    <name type="scientific">Pseudoglutamicibacter cumminsii</name>
    <dbReference type="NCBI Taxonomy" id="156979"/>
    <lineage>
        <taxon>Bacteria</taxon>
        <taxon>Bacillati</taxon>
        <taxon>Actinomycetota</taxon>
        <taxon>Actinomycetes</taxon>
        <taxon>Micrococcales</taxon>
        <taxon>Micrococcaceae</taxon>
        <taxon>Pseudoglutamicibacter</taxon>
    </lineage>
</organism>
<dbReference type="SUPFAM" id="SSF63737">
    <property type="entry name" value="Leukotriene A4 hydrolase N-terminal domain"/>
    <property type="match status" value="1"/>
</dbReference>
<keyword evidence="8" id="KW-0479">Metal-binding</keyword>
<dbReference type="Pfam" id="PF11838">
    <property type="entry name" value="ERAP1_C"/>
    <property type="match status" value="1"/>
</dbReference>
<evidence type="ECO:0000256" key="8">
    <source>
        <dbReference type="ARBA" id="ARBA00022723"/>
    </source>
</evidence>
<evidence type="ECO:0000259" key="17">
    <source>
        <dbReference type="Pfam" id="PF17900"/>
    </source>
</evidence>
<evidence type="ECO:0000256" key="3">
    <source>
        <dbReference type="ARBA" id="ARBA00010136"/>
    </source>
</evidence>
<evidence type="ECO:0000256" key="5">
    <source>
        <dbReference type="ARBA" id="ARBA00015611"/>
    </source>
</evidence>
<name>A0ABX5L8Z9_9MICC</name>
<dbReference type="PRINTS" id="PR00756">
    <property type="entry name" value="ALADIPTASE"/>
</dbReference>
<dbReference type="InterPro" id="IPR027268">
    <property type="entry name" value="Peptidase_M4/M1_CTD_sf"/>
</dbReference>
<dbReference type="InterPro" id="IPR014782">
    <property type="entry name" value="Peptidase_M1_dom"/>
</dbReference>
<sequence>MHMTNLRPANENLSRSEAQQRSRTVKAQTYQLHLNFMSAVSEKPTHFGLTTTLQFTAVAGSETFLDYVDGIVEQITLNGREIAVDDAVDGARIYLRGLEAENTVTIRSKSAYSRSGEGVHYFKDPTDGQVYLYSQNEPADCRRIYPCFDQPDQKARFSVSITAPSDWHVDANGSLEATEDHGDGSATRSFTTTEPMSTYITTFLAGPYATWQDHYNGTTASGVDVSVPLQLACRASIAGHLDHEELFTLTKQGLDWFHTHFDYAYPWGDYHQVFVPEYNLGAMENPGLVTFTEAYVFTSAPTLAQHEGRANTLMHEMSHMWFGDLVTMTWWDDLWLKESFADYIGTLVVDEATRFTTAWTTFASRRKGWAYTQDQYPTTHPIMADIVDLEAADQNFDGITYAKGASVLKQLAAYVGQEAFLQASRTYFQRHAWGNTTLDDFLVILSEASGRDMQAWAEAWLNTSGPSSLWVETETDSDGVITSAVVKQQGTDPVTGKDVVRPQVLNVGLFEAGEGADAEAAEQVAEPARLVEAFEVRLEGESAPVPELVGRTLVEGRSALLPNQGDLTYAKVRLEGDSLDVALTVGLDSELDRATALAAAWNMTRDGDLPAERFIDGVVANSALIDDSGVLATVLGQAGVAVRGYTTKQQRTEIAQRWLTFLLTQVLEEELGSDRRLVFTRSLLYTAARVAELPEGLLDVVESWLQDKDTLGEELTWASLVALAAHGRATAEDIEAEHRRKPTQEAARGLREALAARPDVDVKKETRANVYVGKESDGTVLSNDYLQAYADGLGIDPAGKDQPEPAEYWEGIEGVWSSMSQGQATRVVEGLFPGAVELTDGDRESNPEIVRARTWLNDSQDAPAALHRLVLEELDDAERRLAAQAASSNA</sequence>
<comment type="similarity">
    <text evidence="3">Belongs to the peptidase M1 family.</text>
</comment>
<evidence type="ECO:0000259" key="15">
    <source>
        <dbReference type="Pfam" id="PF01433"/>
    </source>
</evidence>
<keyword evidence="19" id="KW-1185">Reference proteome</keyword>
<protein>
    <recommendedName>
        <fullName evidence="5">Aminopeptidase N</fullName>
        <ecNumber evidence="4">3.4.11.2</ecNumber>
    </recommendedName>
    <alternativeName>
        <fullName evidence="12">Alanine aminopeptidase</fullName>
    </alternativeName>
    <alternativeName>
        <fullName evidence="13">Lysyl aminopeptidase</fullName>
    </alternativeName>
</protein>
<evidence type="ECO:0000256" key="13">
    <source>
        <dbReference type="ARBA" id="ARBA00031533"/>
    </source>
</evidence>
<dbReference type="Pfam" id="PF01433">
    <property type="entry name" value="Peptidase_M1"/>
    <property type="match status" value="1"/>
</dbReference>
<dbReference type="Pfam" id="PF17900">
    <property type="entry name" value="Peptidase_M1_N"/>
    <property type="match status" value="1"/>
</dbReference>
<evidence type="ECO:0000256" key="2">
    <source>
        <dbReference type="ARBA" id="ARBA00001947"/>
    </source>
</evidence>
<keyword evidence="9" id="KW-0378">Hydrolase</keyword>
<accession>A0ABX5L8Z9</accession>
<dbReference type="CDD" id="cd09602">
    <property type="entry name" value="M1_APN"/>
    <property type="match status" value="1"/>
</dbReference>
<evidence type="ECO:0000256" key="10">
    <source>
        <dbReference type="ARBA" id="ARBA00022833"/>
    </source>
</evidence>
<evidence type="ECO:0000256" key="9">
    <source>
        <dbReference type="ARBA" id="ARBA00022801"/>
    </source>
</evidence>
<dbReference type="PANTHER" id="PTHR11533">
    <property type="entry name" value="PROTEASE M1 ZINC METALLOPROTEASE"/>
    <property type="match status" value="1"/>
</dbReference>
<evidence type="ECO:0000256" key="1">
    <source>
        <dbReference type="ARBA" id="ARBA00000098"/>
    </source>
</evidence>
<feature type="domain" description="Peptidase M1 membrane alanine aminopeptidase" evidence="15">
    <location>
        <begin position="249"/>
        <end position="460"/>
    </location>
</feature>
<keyword evidence="7" id="KW-0645">Protease</keyword>
<evidence type="ECO:0000256" key="11">
    <source>
        <dbReference type="ARBA" id="ARBA00023049"/>
    </source>
</evidence>
<evidence type="ECO:0000256" key="14">
    <source>
        <dbReference type="SAM" id="MobiDB-lite"/>
    </source>
</evidence>
<dbReference type="InterPro" id="IPR050344">
    <property type="entry name" value="Peptidase_M1_aminopeptidases"/>
</dbReference>
<dbReference type="SUPFAM" id="SSF55486">
    <property type="entry name" value="Metalloproteases ('zincins'), catalytic domain"/>
    <property type="match status" value="1"/>
</dbReference>
<dbReference type="InterPro" id="IPR045357">
    <property type="entry name" value="Aminopeptidase_N-like_N"/>
</dbReference>
<evidence type="ECO:0000256" key="12">
    <source>
        <dbReference type="ARBA" id="ARBA00029811"/>
    </source>
</evidence>
<feature type="compositionally biased region" description="Polar residues" evidence="14">
    <location>
        <begin position="11"/>
        <end position="24"/>
    </location>
</feature>
<reference evidence="18 19" key="1">
    <citation type="submission" date="2018-05" db="EMBL/GenBank/DDBJ databases">
        <title>Draft Genome Sequence of Arthrobacter cumminsii IME1328, Isolated from a Patient Who Suffered from Foot Ulcers in China.</title>
        <authorList>
            <person name="Li M."/>
            <person name="Jiang Z."/>
            <person name="Sun Q."/>
            <person name="Tong Y."/>
        </authorList>
    </citation>
    <scope>NUCLEOTIDE SEQUENCE [LARGE SCALE GENOMIC DNA]</scope>
    <source>
        <strain evidence="18 19">IME1328</strain>
    </source>
</reference>
<dbReference type="EMBL" id="QFWG01000001">
    <property type="protein sequence ID" value="PWI28646.1"/>
    <property type="molecule type" value="Genomic_DNA"/>
</dbReference>
<dbReference type="InterPro" id="IPR042097">
    <property type="entry name" value="Aminopeptidase_N-like_N_sf"/>
</dbReference>
<keyword evidence="6 18" id="KW-0031">Aminopeptidase</keyword>
<evidence type="ECO:0000259" key="16">
    <source>
        <dbReference type="Pfam" id="PF11838"/>
    </source>
</evidence>
<dbReference type="InterPro" id="IPR024571">
    <property type="entry name" value="ERAP1-like_C_dom"/>
</dbReference>
<dbReference type="EC" id="3.4.11.2" evidence="4"/>
<comment type="catalytic activity">
    <reaction evidence="1">
        <text>Release of an N-terminal amino acid, Xaa-|-Yaa- from a peptide, amide or arylamide. Xaa is preferably Ala, but may be most amino acids including Pro (slow action). When a terminal hydrophobic residue is followed by a prolyl residue, the two may be released as an intact Xaa-Pro dipeptide.</text>
        <dbReference type="EC" id="3.4.11.2"/>
    </reaction>
</comment>